<name>A0A917BY79_9MICO</name>
<dbReference type="AlphaFoldDB" id="A0A917BY79"/>
<accession>A0A917BY79</accession>
<evidence type="ECO:0000313" key="3">
    <source>
        <dbReference type="Proteomes" id="UP000605670"/>
    </source>
</evidence>
<dbReference type="RefSeq" id="WP_188432153.1">
    <property type="nucleotide sequence ID" value="NZ_BAABKH010000001.1"/>
</dbReference>
<evidence type="ECO:0000256" key="1">
    <source>
        <dbReference type="SAM" id="MobiDB-lite"/>
    </source>
</evidence>
<feature type="region of interest" description="Disordered" evidence="1">
    <location>
        <begin position="1"/>
        <end position="20"/>
    </location>
</feature>
<organism evidence="2 3">
    <name type="scientific">Ornithinimicrobium tianjinense</name>
    <dbReference type="NCBI Taxonomy" id="1195761"/>
    <lineage>
        <taxon>Bacteria</taxon>
        <taxon>Bacillati</taxon>
        <taxon>Actinomycetota</taxon>
        <taxon>Actinomycetes</taxon>
        <taxon>Micrococcales</taxon>
        <taxon>Ornithinimicrobiaceae</taxon>
        <taxon>Ornithinimicrobium</taxon>
    </lineage>
</organism>
<evidence type="ECO:0000313" key="2">
    <source>
        <dbReference type="EMBL" id="GGF59447.1"/>
    </source>
</evidence>
<reference evidence="2" key="1">
    <citation type="journal article" date="2014" name="Int. J. Syst. Evol. Microbiol.">
        <title>Complete genome sequence of Corynebacterium casei LMG S-19264T (=DSM 44701T), isolated from a smear-ripened cheese.</title>
        <authorList>
            <consortium name="US DOE Joint Genome Institute (JGI-PGF)"/>
            <person name="Walter F."/>
            <person name="Albersmeier A."/>
            <person name="Kalinowski J."/>
            <person name="Ruckert C."/>
        </authorList>
    </citation>
    <scope>NUCLEOTIDE SEQUENCE</scope>
    <source>
        <strain evidence="2">CGMCC 1.12160</strain>
    </source>
</reference>
<comment type="caution">
    <text evidence="2">The sequence shown here is derived from an EMBL/GenBank/DDBJ whole genome shotgun (WGS) entry which is preliminary data.</text>
</comment>
<gene>
    <name evidence="2" type="ORF">GCM10011366_29120</name>
</gene>
<dbReference type="EMBL" id="BMEM01000006">
    <property type="protein sequence ID" value="GGF59447.1"/>
    <property type="molecule type" value="Genomic_DNA"/>
</dbReference>
<proteinExistence type="predicted"/>
<keyword evidence="3" id="KW-1185">Reference proteome</keyword>
<dbReference type="Proteomes" id="UP000605670">
    <property type="component" value="Unassembled WGS sequence"/>
</dbReference>
<reference evidence="2" key="2">
    <citation type="submission" date="2020-09" db="EMBL/GenBank/DDBJ databases">
        <authorList>
            <person name="Sun Q."/>
            <person name="Zhou Y."/>
        </authorList>
    </citation>
    <scope>NUCLEOTIDE SEQUENCE</scope>
    <source>
        <strain evidence="2">CGMCC 1.12160</strain>
    </source>
</reference>
<protein>
    <submittedName>
        <fullName evidence="2">Uncharacterized protein</fullName>
    </submittedName>
</protein>
<sequence length="225" mass="25727">MNLHLVNGHGVGRAPRSGQPWEQDDYETLVELCRQAQDAETIAAALGRTAATVMDRARRMLPVDERGLPRDRALHRLAEHLRDPDYDWDAAMVRSAPPAPVEHRVYRREGVEGLRTDELLAVAELLALLPHGGRQIRTQVMGRIERDIRLVEQLEARVGRLLVDRAVRLADEHAWLDERFESDHGYRHEAQHWYDPRPPGWDDDPVCGHGCDDARFVDLMPEHEG</sequence>